<evidence type="ECO:0000256" key="2">
    <source>
        <dbReference type="ARBA" id="ARBA00023125"/>
    </source>
</evidence>
<proteinExistence type="predicted"/>
<dbReference type="SMART" id="SM00346">
    <property type="entry name" value="HTH_ICLR"/>
    <property type="match status" value="1"/>
</dbReference>
<organism evidence="6 7">
    <name type="scientific">Solihabitans fulvus</name>
    <dbReference type="NCBI Taxonomy" id="1892852"/>
    <lineage>
        <taxon>Bacteria</taxon>
        <taxon>Bacillati</taxon>
        <taxon>Actinomycetota</taxon>
        <taxon>Actinomycetes</taxon>
        <taxon>Pseudonocardiales</taxon>
        <taxon>Pseudonocardiaceae</taxon>
        <taxon>Solihabitans</taxon>
    </lineage>
</organism>
<dbReference type="InterPro" id="IPR036388">
    <property type="entry name" value="WH-like_DNA-bd_sf"/>
</dbReference>
<evidence type="ECO:0000313" key="6">
    <source>
        <dbReference type="EMBL" id="KAA2262287.1"/>
    </source>
</evidence>
<dbReference type="GO" id="GO:0045892">
    <property type="term" value="P:negative regulation of DNA-templated transcription"/>
    <property type="evidence" value="ECO:0007669"/>
    <property type="project" value="TreeGrafter"/>
</dbReference>
<dbReference type="InterPro" id="IPR050707">
    <property type="entry name" value="HTH_MetabolicPath_Reg"/>
</dbReference>
<dbReference type="GO" id="GO:0003677">
    <property type="term" value="F:DNA binding"/>
    <property type="evidence" value="ECO:0007669"/>
    <property type="project" value="UniProtKB-KW"/>
</dbReference>
<keyword evidence="3" id="KW-0804">Transcription</keyword>
<reference evidence="6 7" key="2">
    <citation type="submission" date="2019-09" db="EMBL/GenBank/DDBJ databases">
        <authorList>
            <person name="Jin C."/>
        </authorList>
    </citation>
    <scope>NUCLEOTIDE SEQUENCE [LARGE SCALE GENOMIC DNA]</scope>
    <source>
        <strain evidence="6 7">AN110305</strain>
    </source>
</reference>
<dbReference type="Proteomes" id="UP000323454">
    <property type="component" value="Unassembled WGS sequence"/>
</dbReference>
<evidence type="ECO:0000256" key="1">
    <source>
        <dbReference type="ARBA" id="ARBA00023015"/>
    </source>
</evidence>
<dbReference type="AlphaFoldDB" id="A0A5B2XEV3"/>
<dbReference type="PROSITE" id="PS51077">
    <property type="entry name" value="HTH_ICLR"/>
    <property type="match status" value="1"/>
</dbReference>
<dbReference type="SUPFAM" id="SSF55781">
    <property type="entry name" value="GAF domain-like"/>
    <property type="match status" value="1"/>
</dbReference>
<evidence type="ECO:0000256" key="3">
    <source>
        <dbReference type="ARBA" id="ARBA00023163"/>
    </source>
</evidence>
<dbReference type="PROSITE" id="PS51078">
    <property type="entry name" value="ICLR_ED"/>
    <property type="match status" value="1"/>
</dbReference>
<protein>
    <submittedName>
        <fullName evidence="6">IclR family transcriptional regulator</fullName>
    </submittedName>
</protein>
<dbReference type="InterPro" id="IPR005471">
    <property type="entry name" value="Tscrpt_reg_IclR_N"/>
</dbReference>
<comment type="caution">
    <text evidence="6">The sequence shown here is derived from an EMBL/GenBank/DDBJ whole genome shotgun (WGS) entry which is preliminary data.</text>
</comment>
<keyword evidence="1" id="KW-0805">Transcription regulation</keyword>
<dbReference type="InterPro" id="IPR029016">
    <property type="entry name" value="GAF-like_dom_sf"/>
</dbReference>
<gene>
    <name evidence="6" type="ORF">F0L68_13480</name>
</gene>
<name>A0A5B2XEV3_9PSEU</name>
<dbReference type="InterPro" id="IPR014757">
    <property type="entry name" value="Tscrpt_reg_IclR_C"/>
</dbReference>
<dbReference type="PANTHER" id="PTHR30136">
    <property type="entry name" value="HELIX-TURN-HELIX TRANSCRIPTIONAL REGULATOR, ICLR FAMILY"/>
    <property type="match status" value="1"/>
</dbReference>
<feature type="domain" description="IclR-ED" evidence="5">
    <location>
        <begin position="62"/>
        <end position="245"/>
    </location>
</feature>
<dbReference type="Gene3D" id="3.30.450.40">
    <property type="match status" value="1"/>
</dbReference>
<dbReference type="EMBL" id="VUOB01000022">
    <property type="protein sequence ID" value="KAA2262287.1"/>
    <property type="molecule type" value="Genomic_DNA"/>
</dbReference>
<dbReference type="Gene3D" id="1.10.10.10">
    <property type="entry name" value="Winged helix-like DNA-binding domain superfamily/Winged helix DNA-binding domain"/>
    <property type="match status" value="1"/>
</dbReference>
<feature type="domain" description="HTH iclR-type" evidence="4">
    <location>
        <begin position="3"/>
        <end position="61"/>
    </location>
</feature>
<dbReference type="RefSeq" id="WP_149849870.1">
    <property type="nucleotide sequence ID" value="NZ_VUOB01000022.1"/>
</dbReference>
<evidence type="ECO:0000313" key="7">
    <source>
        <dbReference type="Proteomes" id="UP000323454"/>
    </source>
</evidence>
<reference evidence="6 7" key="1">
    <citation type="submission" date="2019-09" db="EMBL/GenBank/DDBJ databases">
        <title>Goodfellowia gen. nov., a new genus of the Pseudonocardineae related to Actinoalloteichus, containing Goodfellowia coeruleoviolacea gen. nov., comb. nov. gen. nov., comb. nov.</title>
        <authorList>
            <person name="Labeda D."/>
        </authorList>
    </citation>
    <scope>NUCLEOTIDE SEQUENCE [LARGE SCALE GENOMIC DNA]</scope>
    <source>
        <strain evidence="6 7">AN110305</strain>
    </source>
</reference>
<keyword evidence="7" id="KW-1185">Reference proteome</keyword>
<dbReference type="PANTHER" id="PTHR30136:SF24">
    <property type="entry name" value="HTH-TYPE TRANSCRIPTIONAL REPRESSOR ALLR"/>
    <property type="match status" value="1"/>
</dbReference>
<dbReference type="Pfam" id="PF01614">
    <property type="entry name" value="IclR_C"/>
    <property type="match status" value="1"/>
</dbReference>
<evidence type="ECO:0000259" key="4">
    <source>
        <dbReference type="PROSITE" id="PS51077"/>
    </source>
</evidence>
<dbReference type="GO" id="GO:0003700">
    <property type="term" value="F:DNA-binding transcription factor activity"/>
    <property type="evidence" value="ECO:0007669"/>
    <property type="project" value="TreeGrafter"/>
</dbReference>
<dbReference type="SUPFAM" id="SSF46785">
    <property type="entry name" value="Winged helix' DNA-binding domain"/>
    <property type="match status" value="1"/>
</dbReference>
<evidence type="ECO:0000259" key="5">
    <source>
        <dbReference type="PROSITE" id="PS51078"/>
    </source>
</evidence>
<dbReference type="OrthoDB" id="8479143at2"/>
<accession>A0A5B2XEV3</accession>
<dbReference type="InterPro" id="IPR036390">
    <property type="entry name" value="WH_DNA-bd_sf"/>
</dbReference>
<dbReference type="Pfam" id="PF09339">
    <property type="entry name" value="HTH_IclR"/>
    <property type="match status" value="1"/>
</dbReference>
<sequence length="256" mass="26926">MTDTAVDKTLAVLGGLAEHSRITDLARVTGLPKSTVHRLLRAMVDRGFATVTEDGDYLAGPKVLRLAGSGLRPTDTVRRARPALRALHHDTGNTVHLAMLVGDELVYVDKVEADLPYRLASRIGMSLPWHCTAIGKAVLAALPAEELATRLDRTELTARTPGSITGRRRLLAQLARIGRSGFALDDEENEVGVRCVGSAVRDHTGSVVGGVSVSALALERGIAQLTAVGPRVLRAAVEISGQLGAAEAALGGRGRA</sequence>
<keyword evidence="2" id="KW-0238">DNA-binding</keyword>